<keyword evidence="6" id="KW-0547">Nucleotide-binding</keyword>
<feature type="compositionally biased region" description="Polar residues" evidence="17">
    <location>
        <begin position="1"/>
        <end position="12"/>
    </location>
</feature>
<dbReference type="GO" id="GO:0051301">
    <property type="term" value="P:cell division"/>
    <property type="evidence" value="ECO:0007669"/>
    <property type="project" value="UniProtKB-KW"/>
</dbReference>
<keyword evidence="3" id="KW-0963">Cytoplasm</keyword>
<dbReference type="GO" id="GO:0048262">
    <property type="term" value="P:determination of dorsal/ventral asymmetry"/>
    <property type="evidence" value="ECO:0007669"/>
    <property type="project" value="UniProtKB-ARBA"/>
</dbReference>
<dbReference type="InterPro" id="IPR036615">
    <property type="entry name" value="Mur_ligase_C_dom_sf"/>
</dbReference>
<dbReference type="FunFam" id="1.10.10.60:FF:000009">
    <property type="entry name" value="transcription factor MYB1R1"/>
    <property type="match status" value="1"/>
</dbReference>
<dbReference type="InterPro" id="IPR009057">
    <property type="entry name" value="Homeodomain-like_sf"/>
</dbReference>
<accession>A0AAD2ADB6</accession>
<dbReference type="GO" id="GO:0003677">
    <property type="term" value="F:DNA binding"/>
    <property type="evidence" value="ECO:0007669"/>
    <property type="project" value="UniProtKB-KW"/>
</dbReference>
<evidence type="ECO:0000256" key="5">
    <source>
        <dbReference type="ARBA" id="ARBA00022618"/>
    </source>
</evidence>
<keyword evidence="14" id="KW-0131">Cell cycle</keyword>
<dbReference type="SMART" id="SM00717">
    <property type="entry name" value="SANT"/>
    <property type="match status" value="2"/>
</dbReference>
<evidence type="ECO:0000256" key="13">
    <source>
        <dbReference type="ARBA" id="ARBA00023242"/>
    </source>
</evidence>
<dbReference type="HAMAP" id="MF_02019">
    <property type="entry name" value="MurF"/>
    <property type="match status" value="1"/>
</dbReference>
<keyword evidence="15" id="KW-0961">Cell wall biogenesis/degradation</keyword>
<evidence type="ECO:0000313" key="22">
    <source>
        <dbReference type="Proteomes" id="UP000834106"/>
    </source>
</evidence>
<evidence type="ECO:0000256" key="6">
    <source>
        <dbReference type="ARBA" id="ARBA00022741"/>
    </source>
</evidence>
<dbReference type="InterPro" id="IPR005863">
    <property type="entry name" value="UDP-N-AcMur_synth"/>
</dbReference>
<dbReference type="InterPro" id="IPR001005">
    <property type="entry name" value="SANT/Myb"/>
</dbReference>
<dbReference type="SUPFAM" id="SSF53623">
    <property type="entry name" value="MurD-like peptide ligases, catalytic domain"/>
    <property type="match status" value="1"/>
</dbReference>
<keyword evidence="11" id="KW-0238">DNA-binding</keyword>
<evidence type="ECO:0000256" key="1">
    <source>
        <dbReference type="ARBA" id="ARBA00004123"/>
    </source>
</evidence>
<keyword evidence="9" id="KW-0573">Peptidoglycan synthesis</keyword>
<evidence type="ECO:0000256" key="7">
    <source>
        <dbReference type="ARBA" id="ARBA00022840"/>
    </source>
</evidence>
<keyword evidence="2" id="KW-0217">Developmental protein</keyword>
<dbReference type="GO" id="GO:0071555">
    <property type="term" value="P:cell wall organization"/>
    <property type="evidence" value="ECO:0007669"/>
    <property type="project" value="UniProtKB-KW"/>
</dbReference>
<evidence type="ECO:0000259" key="19">
    <source>
        <dbReference type="PROSITE" id="PS51293"/>
    </source>
</evidence>
<keyword evidence="7" id="KW-0067">ATP-binding</keyword>
<evidence type="ECO:0000256" key="16">
    <source>
        <dbReference type="ARBA" id="ARBA00031461"/>
    </source>
</evidence>
<evidence type="ECO:0000256" key="10">
    <source>
        <dbReference type="ARBA" id="ARBA00023015"/>
    </source>
</evidence>
<dbReference type="PROSITE" id="PS51293">
    <property type="entry name" value="SANT"/>
    <property type="match status" value="1"/>
</dbReference>
<feature type="region of interest" description="Disordered" evidence="17">
    <location>
        <begin position="177"/>
        <end position="211"/>
    </location>
</feature>
<feature type="compositionally biased region" description="Polar residues" evidence="17">
    <location>
        <begin position="182"/>
        <end position="191"/>
    </location>
</feature>
<dbReference type="Proteomes" id="UP000834106">
    <property type="component" value="Chromosome 21"/>
</dbReference>
<dbReference type="SUPFAM" id="SSF53244">
    <property type="entry name" value="MurD-like peptide ligases, peptide-binding domain"/>
    <property type="match status" value="1"/>
</dbReference>
<dbReference type="SUPFAM" id="SSF46689">
    <property type="entry name" value="Homeodomain-like"/>
    <property type="match status" value="2"/>
</dbReference>
<feature type="domain" description="Myb-like" evidence="18">
    <location>
        <begin position="114"/>
        <end position="166"/>
    </location>
</feature>
<evidence type="ECO:0000313" key="21">
    <source>
        <dbReference type="EMBL" id="CAI9785523.1"/>
    </source>
</evidence>
<evidence type="ECO:0000256" key="11">
    <source>
        <dbReference type="ARBA" id="ARBA00023125"/>
    </source>
</evidence>
<name>A0AAD2ADB6_9LAMI</name>
<dbReference type="PANTHER" id="PTHR43024:SF1">
    <property type="entry name" value="UDP-N-ACETYLMURAMOYL-TRIPEPTIDE--D-ALANYL-D-ALANINE LIGASE"/>
    <property type="match status" value="1"/>
</dbReference>
<dbReference type="Pfam" id="PF00249">
    <property type="entry name" value="Myb_DNA-binding"/>
    <property type="match status" value="2"/>
</dbReference>
<evidence type="ECO:0000256" key="14">
    <source>
        <dbReference type="ARBA" id="ARBA00023306"/>
    </source>
</evidence>
<evidence type="ECO:0000256" key="17">
    <source>
        <dbReference type="SAM" id="MobiDB-lite"/>
    </source>
</evidence>
<evidence type="ECO:0000256" key="9">
    <source>
        <dbReference type="ARBA" id="ARBA00022984"/>
    </source>
</evidence>
<dbReference type="InterPro" id="IPR004101">
    <property type="entry name" value="Mur_ligase_C"/>
</dbReference>
<dbReference type="GO" id="GO:0047480">
    <property type="term" value="F:UDP-N-acetylmuramoyl-tripeptide-D-alanyl-D-alanine ligase activity"/>
    <property type="evidence" value="ECO:0007669"/>
    <property type="project" value="InterPro"/>
</dbReference>
<dbReference type="PROSITE" id="PS51294">
    <property type="entry name" value="HTH_MYB"/>
    <property type="match status" value="1"/>
</dbReference>
<reference evidence="21" key="1">
    <citation type="submission" date="2023-05" db="EMBL/GenBank/DDBJ databases">
        <authorList>
            <person name="Huff M."/>
        </authorList>
    </citation>
    <scope>NUCLEOTIDE SEQUENCE</scope>
</reference>
<dbReference type="GO" id="GO:0008360">
    <property type="term" value="P:regulation of cell shape"/>
    <property type="evidence" value="ECO:0007669"/>
    <property type="project" value="UniProtKB-KW"/>
</dbReference>
<dbReference type="NCBIfam" id="TIGR01557">
    <property type="entry name" value="myb_SHAQKYF"/>
    <property type="match status" value="1"/>
</dbReference>
<dbReference type="GO" id="GO:0009908">
    <property type="term" value="P:flower development"/>
    <property type="evidence" value="ECO:0007669"/>
    <property type="project" value="UniProtKB-ARBA"/>
</dbReference>
<dbReference type="AlphaFoldDB" id="A0AAD2ADB6"/>
<dbReference type="FunFam" id="1.10.10.60:FF:000154">
    <property type="entry name" value="Transcription factor SRM1"/>
    <property type="match status" value="1"/>
</dbReference>
<dbReference type="GO" id="GO:0005634">
    <property type="term" value="C:nucleus"/>
    <property type="evidence" value="ECO:0007669"/>
    <property type="project" value="UniProtKB-SubCell"/>
</dbReference>
<dbReference type="InterPro" id="IPR035911">
    <property type="entry name" value="MurE/MurF_N"/>
</dbReference>
<proteinExistence type="inferred from homology"/>
<dbReference type="Gene3D" id="1.10.10.60">
    <property type="entry name" value="Homeodomain-like"/>
    <property type="match status" value="2"/>
</dbReference>
<keyword evidence="8" id="KW-0133">Cell shape</keyword>
<keyword evidence="13" id="KW-0539">Nucleus</keyword>
<evidence type="ECO:0000256" key="12">
    <source>
        <dbReference type="ARBA" id="ARBA00023163"/>
    </source>
</evidence>
<dbReference type="Gene3D" id="3.90.190.20">
    <property type="entry name" value="Mur ligase, C-terminal domain"/>
    <property type="match status" value="1"/>
</dbReference>
<dbReference type="SUPFAM" id="SSF63418">
    <property type="entry name" value="MurE/MurF N-terminal domain"/>
    <property type="match status" value="1"/>
</dbReference>
<dbReference type="InterPro" id="IPR036565">
    <property type="entry name" value="Mur-like_cat_sf"/>
</dbReference>
<evidence type="ECO:0000256" key="8">
    <source>
        <dbReference type="ARBA" id="ARBA00022960"/>
    </source>
</evidence>
<dbReference type="Pfam" id="PF02875">
    <property type="entry name" value="Mur_ligase_C"/>
    <property type="match status" value="1"/>
</dbReference>
<keyword evidence="4" id="KW-0436">Ligase</keyword>
<dbReference type="Gene3D" id="3.40.1390.10">
    <property type="entry name" value="MurE/MurF, N-terminal domain"/>
    <property type="match status" value="1"/>
</dbReference>
<comment type="subcellular location">
    <subcellularLocation>
        <location evidence="1">Nucleus</location>
    </subcellularLocation>
</comment>
<evidence type="ECO:0000256" key="2">
    <source>
        <dbReference type="ARBA" id="ARBA00022473"/>
    </source>
</evidence>
<dbReference type="InterPro" id="IPR006447">
    <property type="entry name" value="Myb_dom_plants"/>
</dbReference>
<evidence type="ECO:0000256" key="3">
    <source>
        <dbReference type="ARBA" id="ARBA00022490"/>
    </source>
</evidence>
<keyword evidence="5" id="KW-0132">Cell division</keyword>
<evidence type="ECO:0000256" key="4">
    <source>
        <dbReference type="ARBA" id="ARBA00022598"/>
    </source>
</evidence>
<dbReference type="Gene3D" id="3.40.1190.10">
    <property type="entry name" value="Mur-like, catalytic domain"/>
    <property type="match status" value="1"/>
</dbReference>
<dbReference type="CDD" id="cd00167">
    <property type="entry name" value="SANT"/>
    <property type="match status" value="2"/>
</dbReference>
<keyword evidence="22" id="KW-1185">Reference proteome</keyword>
<dbReference type="NCBIfam" id="TIGR01143">
    <property type="entry name" value="murF"/>
    <property type="match status" value="1"/>
</dbReference>
<dbReference type="InterPro" id="IPR051046">
    <property type="entry name" value="MurCDEF_CellWall_CoF430Synth"/>
</dbReference>
<feature type="region of interest" description="Disordered" evidence="17">
    <location>
        <begin position="94"/>
        <end position="115"/>
    </location>
</feature>
<dbReference type="PROSITE" id="PS50090">
    <property type="entry name" value="MYB_LIKE"/>
    <property type="match status" value="2"/>
</dbReference>
<dbReference type="EMBL" id="OU503056">
    <property type="protein sequence ID" value="CAI9785523.1"/>
    <property type="molecule type" value="Genomic_DNA"/>
</dbReference>
<dbReference type="Pfam" id="PF08245">
    <property type="entry name" value="Mur_ligase_M"/>
    <property type="match status" value="1"/>
</dbReference>
<feature type="domain" description="HTH myb-type" evidence="20">
    <location>
        <begin position="113"/>
        <end position="170"/>
    </location>
</feature>
<dbReference type="PANTHER" id="PTHR43024">
    <property type="entry name" value="UDP-N-ACETYLMURAMOYL-TRIPEPTIDE--D-ALANYL-D-ALANINE LIGASE"/>
    <property type="match status" value="1"/>
</dbReference>
<sequence>MLTRESSTSVWSREQDKQFEKALATYPEDSSDRWEKITADIPGKSLEEVKHHYELLIDDVSQIESGCIPLPCYNSSSDGSTRYAIDEGAVKKGGNFGHLNGDSGHGGKASRSDQERRKGIAWTEDEHRLFLLGLEKYGKGDWRSISRNFVVTRTPTQVASHAQKYFIRLNSMNKDRRRSSIHDITSVNSGDAQGPITGGSSGQSNNQHPVVPPGVGMYGAPTIGQPIGPPLVSAVGTPVNLPPPGHMAYGVRAPIPGPMVPGAPMNIGLVVVFEQSMPPMTVPPSSYISIKPTTNSSPPTNPRRFISQITHFGSSNSPQWTATEIAEAVNGRINKWGPPGTISTDTRTLQPGQWFLPLVGQNYDAHSFITPELSYKGCVGVISNHVCKDWDMGFVQVDGNTLNSLKRLGHYARNRINGCLIGLTGSVGKTTTRTMIALALESIGTVYQSHGNWNNEVGVSLTLIGMPRNVGFGVLELGMCKKGEILELARMCRPNVRVILNVGASHLENFASLEEVSMAKGEILRDAMPGDICVLNADDPLVMSLPVPMGVKKVFFGRRKGSDVRLVSAQSIDGGHKVQVVLERNKEVVKFVIPSPGLHLALDACAAAAVATFLGVPLALFGKSFSTFIPVHGRSELEIADNGIKIVNDAYNASPDSTRSAIDLLRAIECKGRKVAILGDMLELGPKEIKFHELILQHCLDAQIDLVALVGKRFLTAAENLNIGQEMKFVYAYDADELVSRFASKLHWDDVVLVKGSRGMQMDKIISVIKSCLLVSHQ</sequence>
<evidence type="ECO:0000259" key="20">
    <source>
        <dbReference type="PROSITE" id="PS51294"/>
    </source>
</evidence>
<organism evidence="21 22">
    <name type="scientific">Fraxinus pennsylvanica</name>
    <dbReference type="NCBI Taxonomy" id="56036"/>
    <lineage>
        <taxon>Eukaryota</taxon>
        <taxon>Viridiplantae</taxon>
        <taxon>Streptophyta</taxon>
        <taxon>Embryophyta</taxon>
        <taxon>Tracheophyta</taxon>
        <taxon>Spermatophyta</taxon>
        <taxon>Magnoliopsida</taxon>
        <taxon>eudicotyledons</taxon>
        <taxon>Gunneridae</taxon>
        <taxon>Pentapetalae</taxon>
        <taxon>asterids</taxon>
        <taxon>lamiids</taxon>
        <taxon>Lamiales</taxon>
        <taxon>Oleaceae</taxon>
        <taxon>Oleeae</taxon>
        <taxon>Fraxinus</taxon>
    </lineage>
</organism>
<keyword evidence="12" id="KW-0804">Transcription</keyword>
<feature type="region of interest" description="Disordered" evidence="17">
    <location>
        <begin position="1"/>
        <end position="26"/>
    </location>
</feature>
<gene>
    <name evidence="21" type="ORF">FPE_LOCUS32953</name>
</gene>
<keyword evidence="10" id="KW-0805">Transcription regulation</keyword>
<evidence type="ECO:0000259" key="18">
    <source>
        <dbReference type="PROSITE" id="PS50090"/>
    </source>
</evidence>
<evidence type="ECO:0000256" key="15">
    <source>
        <dbReference type="ARBA" id="ARBA00023316"/>
    </source>
</evidence>
<dbReference type="GO" id="GO:0005524">
    <property type="term" value="F:ATP binding"/>
    <property type="evidence" value="ECO:0007669"/>
    <property type="project" value="UniProtKB-KW"/>
</dbReference>
<feature type="domain" description="Myb-like" evidence="18">
    <location>
        <begin position="3"/>
        <end position="57"/>
    </location>
</feature>
<dbReference type="InterPro" id="IPR017930">
    <property type="entry name" value="Myb_dom"/>
</dbReference>
<dbReference type="InterPro" id="IPR013221">
    <property type="entry name" value="Mur_ligase_cen"/>
</dbReference>
<protein>
    <recommendedName>
        <fullName evidence="16">UDP-MurNAc-pentapeptide synthetase</fullName>
    </recommendedName>
</protein>
<dbReference type="InterPro" id="IPR017884">
    <property type="entry name" value="SANT_dom"/>
</dbReference>
<feature type="domain" description="SANT" evidence="19">
    <location>
        <begin position="122"/>
        <end position="170"/>
    </location>
</feature>